<dbReference type="InterPro" id="IPR001673">
    <property type="entry name" value="S_mold_repeat"/>
</dbReference>
<dbReference type="EMBL" id="JARZHI010000031">
    <property type="protein sequence ID" value="MDI1433527.1"/>
    <property type="molecule type" value="Genomic_DNA"/>
</dbReference>
<dbReference type="Proteomes" id="UP001160301">
    <property type="component" value="Unassembled WGS sequence"/>
</dbReference>
<gene>
    <name evidence="2" type="ORF">QHF89_28780</name>
</gene>
<proteinExistence type="predicted"/>
<keyword evidence="3" id="KW-1185">Reference proteome</keyword>
<evidence type="ECO:0000313" key="3">
    <source>
        <dbReference type="Proteomes" id="UP001160301"/>
    </source>
</evidence>
<feature type="chain" id="PRO_5047452590" description="Tryptophan synthase alpha chain" evidence="1">
    <location>
        <begin position="33"/>
        <end position="474"/>
    </location>
</feature>
<reference evidence="2 3" key="1">
    <citation type="submission" date="2023-04" db="EMBL/GenBank/DDBJ databases">
        <title>The genome sequence of Polyangium sorediatum DSM14670.</title>
        <authorList>
            <person name="Zhang X."/>
        </authorList>
    </citation>
    <scope>NUCLEOTIDE SEQUENCE [LARGE SCALE GENOMIC DNA]</scope>
    <source>
        <strain evidence="2 3">DSM 14670</strain>
    </source>
</reference>
<accession>A0ABT6NYU6</accession>
<dbReference type="Pfam" id="PF00526">
    <property type="entry name" value="Dicty_CTDC"/>
    <property type="match status" value="4"/>
</dbReference>
<protein>
    <recommendedName>
        <fullName evidence="4">Tryptophan synthase alpha chain</fullName>
    </recommendedName>
</protein>
<evidence type="ECO:0000313" key="2">
    <source>
        <dbReference type="EMBL" id="MDI1433527.1"/>
    </source>
</evidence>
<organism evidence="2 3">
    <name type="scientific">Polyangium sorediatum</name>
    <dbReference type="NCBI Taxonomy" id="889274"/>
    <lineage>
        <taxon>Bacteria</taxon>
        <taxon>Pseudomonadati</taxon>
        <taxon>Myxococcota</taxon>
        <taxon>Polyangia</taxon>
        <taxon>Polyangiales</taxon>
        <taxon>Polyangiaceae</taxon>
        <taxon>Polyangium</taxon>
    </lineage>
</organism>
<name>A0ABT6NYU6_9BACT</name>
<evidence type="ECO:0000256" key="1">
    <source>
        <dbReference type="SAM" id="SignalP"/>
    </source>
</evidence>
<dbReference type="RefSeq" id="WP_136968853.1">
    <property type="nucleotide sequence ID" value="NZ_JARZHI010000031.1"/>
</dbReference>
<sequence>MTNFATSLRRSTVRSYGLASIFVITSAMVVSAPGCLDQQGSNPSSECTTGQTDATMPDDCVRRECQGGKFVSVPNDMEVPDDANPCTQDTCAAGAPQHTAVNGTTCKLGDGMGECVSGQCKIPCTTSEECDDKNRCTVDACVGQVCMFAVSGEANPDDMNPCTVDSCEGSKESHTPANGAPCGMNGTCNDMGVCIGCGSDTDCPVDDHCSDWACTDKQCVSTPRNEGMQVPMSDQTTGDCKVKVCQGGKVVTNADTMDPFNDGNSCTADQCNEMAPVNPPLPALSQCATLNNPTGMGKCDGVGVCLGCSQTFDCGGGPPWHTCDVAVNTCFSCSDNTKNGTETDIDCGGECIDRCTAGQACKVPGDCDESCDNGVCVSCFDGAKNGGEGDVDCGGLCVLKCAVGASCNVPADCFNGVCNAGMCVAPACDDGVKNGTESDEDCGGSCQTKCAAGQMCTKNGDCASNSCGGNKLCN</sequence>
<feature type="signal peptide" evidence="1">
    <location>
        <begin position="1"/>
        <end position="32"/>
    </location>
</feature>
<keyword evidence="1" id="KW-0732">Signal</keyword>
<comment type="caution">
    <text evidence="2">The sequence shown here is derived from an EMBL/GenBank/DDBJ whole genome shotgun (WGS) entry which is preliminary data.</text>
</comment>
<evidence type="ECO:0008006" key="4">
    <source>
        <dbReference type="Google" id="ProtNLM"/>
    </source>
</evidence>